<dbReference type="GO" id="GO:0000166">
    <property type="term" value="F:nucleotide binding"/>
    <property type="evidence" value="ECO:0007669"/>
    <property type="project" value="UniProtKB-KW"/>
</dbReference>
<evidence type="ECO:0000256" key="2">
    <source>
        <dbReference type="ARBA" id="ARBA00022741"/>
    </source>
</evidence>
<dbReference type="Gene3D" id="3.40.50.300">
    <property type="entry name" value="P-loop containing nucleotide triphosphate hydrolases"/>
    <property type="match status" value="1"/>
</dbReference>
<gene>
    <name evidence="4" type="ORF">AB6A40_010363</name>
</gene>
<dbReference type="AlphaFoldDB" id="A0ABD6EUK9"/>
<dbReference type="SUPFAM" id="SSF52540">
    <property type="entry name" value="P-loop containing nucleoside triphosphate hydrolases"/>
    <property type="match status" value="1"/>
</dbReference>
<protein>
    <submittedName>
        <fullName evidence="4">Uncharacterized protein</fullName>
    </submittedName>
</protein>
<evidence type="ECO:0000256" key="1">
    <source>
        <dbReference type="ARBA" id="ARBA00006270"/>
    </source>
</evidence>
<evidence type="ECO:0000313" key="4">
    <source>
        <dbReference type="EMBL" id="MFH4983654.1"/>
    </source>
</evidence>
<dbReference type="PROSITE" id="PS51419">
    <property type="entry name" value="RAB"/>
    <property type="match status" value="1"/>
</dbReference>
<dbReference type="Pfam" id="PF00071">
    <property type="entry name" value="Ras"/>
    <property type="match status" value="1"/>
</dbReference>
<keyword evidence="2" id="KW-0547">Nucleotide-binding</keyword>
<feature type="region of interest" description="Disordered" evidence="3">
    <location>
        <begin position="78"/>
        <end position="103"/>
    </location>
</feature>
<reference evidence="4 5" key="1">
    <citation type="submission" date="2024-08" db="EMBL/GenBank/DDBJ databases">
        <title>Gnathostoma spinigerum genome.</title>
        <authorList>
            <person name="Gonzalez-Bertolin B."/>
            <person name="Monzon S."/>
            <person name="Zaballos A."/>
            <person name="Jimenez P."/>
            <person name="Dekumyoy P."/>
            <person name="Varona S."/>
            <person name="Cuesta I."/>
            <person name="Sumanam S."/>
            <person name="Adisakwattana P."/>
            <person name="Gasser R.B."/>
            <person name="Hernandez-Gonzalez A."/>
            <person name="Young N.D."/>
            <person name="Perteguer M.J."/>
        </authorList>
    </citation>
    <scope>NUCLEOTIDE SEQUENCE [LARGE SCALE GENOMIC DNA]</scope>
    <source>
        <strain evidence="4">AL3</strain>
        <tissue evidence="4">Liver</tissue>
    </source>
</reference>
<name>A0ABD6EUK9_9BILA</name>
<evidence type="ECO:0000313" key="5">
    <source>
        <dbReference type="Proteomes" id="UP001608902"/>
    </source>
</evidence>
<organism evidence="4 5">
    <name type="scientific">Gnathostoma spinigerum</name>
    <dbReference type="NCBI Taxonomy" id="75299"/>
    <lineage>
        <taxon>Eukaryota</taxon>
        <taxon>Metazoa</taxon>
        <taxon>Ecdysozoa</taxon>
        <taxon>Nematoda</taxon>
        <taxon>Chromadorea</taxon>
        <taxon>Rhabditida</taxon>
        <taxon>Spirurina</taxon>
        <taxon>Gnathostomatomorpha</taxon>
        <taxon>Gnathostomatoidea</taxon>
        <taxon>Gnathostomatidae</taxon>
        <taxon>Gnathostoma</taxon>
    </lineage>
</organism>
<keyword evidence="5" id="KW-1185">Reference proteome</keyword>
<sequence>MTNYFMFLESSSLYQTNILVGNKADDPERRVVLEADARRFAETMGIRFFETSAKENINVEEMFNCITGLVLDAKLRAPPPSSGAEKSVRLGGSPRHQEKKKCC</sequence>
<dbReference type="InterPro" id="IPR001806">
    <property type="entry name" value="Small_GTPase"/>
</dbReference>
<evidence type="ECO:0000256" key="3">
    <source>
        <dbReference type="SAM" id="MobiDB-lite"/>
    </source>
</evidence>
<proteinExistence type="inferred from homology"/>
<dbReference type="SMART" id="SM00175">
    <property type="entry name" value="RAB"/>
    <property type="match status" value="1"/>
</dbReference>
<dbReference type="InterPro" id="IPR027417">
    <property type="entry name" value="P-loop_NTPase"/>
</dbReference>
<dbReference type="EMBL" id="JBGFUD010013198">
    <property type="protein sequence ID" value="MFH4983654.1"/>
    <property type="molecule type" value="Genomic_DNA"/>
</dbReference>
<comment type="similarity">
    <text evidence="1">Belongs to the small GTPase superfamily. Rab family.</text>
</comment>
<dbReference type="Proteomes" id="UP001608902">
    <property type="component" value="Unassembled WGS sequence"/>
</dbReference>
<dbReference type="PRINTS" id="PR00449">
    <property type="entry name" value="RASTRNSFRMNG"/>
</dbReference>
<dbReference type="PANTHER" id="PTHR47978">
    <property type="match status" value="1"/>
</dbReference>
<comment type="caution">
    <text evidence="4">The sequence shown here is derived from an EMBL/GenBank/DDBJ whole genome shotgun (WGS) entry which is preliminary data.</text>
</comment>
<accession>A0ABD6EUK9</accession>